<proteinExistence type="inferred from homology"/>
<dbReference type="HAMAP" id="MF_00097">
    <property type="entry name" value="TMP_synthase"/>
    <property type="match status" value="1"/>
</dbReference>
<feature type="binding site" evidence="9">
    <location>
        <position position="161"/>
    </location>
    <ligand>
        <name>2-[(2R,5Z)-2-carboxy-4-methylthiazol-5(2H)-ylidene]ethyl phosphate</name>
        <dbReference type="ChEBI" id="CHEBI:62899"/>
    </ligand>
</feature>
<dbReference type="UniPathway" id="UPA00060">
    <property type="reaction ID" value="UER00141"/>
</dbReference>
<dbReference type="GO" id="GO:0009228">
    <property type="term" value="P:thiamine biosynthetic process"/>
    <property type="evidence" value="ECO:0007669"/>
    <property type="project" value="UniProtKB-KW"/>
</dbReference>
<dbReference type="GO" id="GO:0009229">
    <property type="term" value="P:thiamine diphosphate biosynthetic process"/>
    <property type="evidence" value="ECO:0007669"/>
    <property type="project" value="UniProtKB-UniRule"/>
</dbReference>
<feature type="binding site" evidence="9">
    <location>
        <begin position="36"/>
        <end position="40"/>
    </location>
    <ligand>
        <name>4-amino-2-methyl-5-(diphosphooxymethyl)pyrimidine</name>
        <dbReference type="ChEBI" id="CHEBI:57841"/>
    </ligand>
</feature>
<evidence type="ECO:0000259" key="12">
    <source>
        <dbReference type="Pfam" id="PF02581"/>
    </source>
</evidence>
<evidence type="ECO:0000256" key="4">
    <source>
        <dbReference type="ARBA" id="ARBA00022842"/>
    </source>
</evidence>
<keyword evidence="3 9" id="KW-0479">Metal-binding</keyword>
<feature type="binding site" evidence="9">
    <location>
        <position position="69"/>
    </location>
    <ligand>
        <name>Mg(2+)</name>
        <dbReference type="ChEBI" id="CHEBI:18420"/>
    </ligand>
</feature>
<evidence type="ECO:0000256" key="5">
    <source>
        <dbReference type="ARBA" id="ARBA00022977"/>
    </source>
</evidence>
<comment type="pathway">
    <text evidence="1 9 11">Cofactor biosynthesis; thiamine diphosphate biosynthesis; thiamine phosphate from 4-amino-2-methyl-5-diphosphomethylpyrimidine and 4-methyl-5-(2-phosphoethyl)-thiazole: step 1/1.</text>
</comment>
<dbReference type="PANTHER" id="PTHR20857:SF15">
    <property type="entry name" value="THIAMINE-PHOSPHATE SYNTHASE"/>
    <property type="match status" value="1"/>
</dbReference>
<feature type="domain" description="Thiamine phosphate synthase/TenI" evidence="12">
    <location>
        <begin position="11"/>
        <end position="183"/>
    </location>
</feature>
<evidence type="ECO:0000256" key="3">
    <source>
        <dbReference type="ARBA" id="ARBA00022723"/>
    </source>
</evidence>
<organism evidence="13">
    <name type="scientific">uncultured euryarchaeote Alv-FOS1</name>
    <dbReference type="NCBI Taxonomy" id="337892"/>
    <lineage>
        <taxon>Archaea</taxon>
        <taxon>Methanobacteriati</taxon>
        <taxon>Methanobacteriota</taxon>
        <taxon>environmental samples</taxon>
    </lineage>
</organism>
<keyword evidence="4 9" id="KW-0460">Magnesium</keyword>
<dbReference type="PANTHER" id="PTHR20857">
    <property type="entry name" value="THIAMINE-PHOSPHATE PYROPHOSPHORYLASE"/>
    <property type="match status" value="1"/>
</dbReference>
<evidence type="ECO:0000256" key="8">
    <source>
        <dbReference type="ARBA" id="ARBA00047883"/>
    </source>
</evidence>
<comment type="function">
    <text evidence="9">Condenses 4-methyl-5-(beta-hydroxyethyl)thiazole monophosphate (THZ-P) and 2-methyl-4-amino-5-hydroxymethyl pyrimidine pyrophosphate (HMP-PP) to form thiamine monophosphate (TMP).</text>
</comment>
<dbReference type="EC" id="2.5.1.3" evidence="9"/>
<keyword evidence="5 9" id="KW-0784">Thiamine biosynthesis</keyword>
<evidence type="ECO:0000256" key="10">
    <source>
        <dbReference type="RuleBase" id="RU003826"/>
    </source>
</evidence>
<comment type="similarity">
    <text evidence="9 10">Belongs to the thiamine-phosphate synthase family.</text>
</comment>
<dbReference type="InterPro" id="IPR034291">
    <property type="entry name" value="TMP_synthase"/>
</dbReference>
<dbReference type="AlphaFoldDB" id="Q3SAA0"/>
<accession>Q3SAA0</accession>
<keyword evidence="2 9" id="KW-0808">Transferase</keyword>
<feature type="binding site" evidence="9">
    <location>
        <position position="106"/>
    </location>
    <ligand>
        <name>4-amino-2-methyl-5-(diphosphooxymethyl)pyrimidine</name>
        <dbReference type="ChEBI" id="CHEBI:57841"/>
    </ligand>
</feature>
<feature type="binding site" evidence="9">
    <location>
        <position position="68"/>
    </location>
    <ligand>
        <name>4-amino-2-methyl-5-(diphosphooxymethyl)pyrimidine</name>
        <dbReference type="ChEBI" id="CHEBI:57841"/>
    </ligand>
</feature>
<evidence type="ECO:0000256" key="6">
    <source>
        <dbReference type="ARBA" id="ARBA00047334"/>
    </source>
</evidence>
<comment type="caution">
    <text evidence="9">Lacks conserved residue(s) required for the propagation of feature annotation.</text>
</comment>
<dbReference type="Pfam" id="PF02581">
    <property type="entry name" value="TMP-TENI"/>
    <property type="match status" value="1"/>
</dbReference>
<gene>
    <name evidence="9 13" type="primary">thiE</name>
</gene>
<dbReference type="InterPro" id="IPR013785">
    <property type="entry name" value="Aldolase_TIM"/>
</dbReference>
<dbReference type="GO" id="GO:0000287">
    <property type="term" value="F:magnesium ion binding"/>
    <property type="evidence" value="ECO:0007669"/>
    <property type="project" value="UniProtKB-UniRule"/>
</dbReference>
<comment type="catalytic activity">
    <reaction evidence="7 9 10">
        <text>2-(2-carboxy-4-methylthiazol-5-yl)ethyl phosphate + 4-amino-2-methyl-5-(diphosphooxymethyl)pyrimidine + 2 H(+) = thiamine phosphate + CO2 + diphosphate</text>
        <dbReference type="Rhea" id="RHEA:47848"/>
        <dbReference type="ChEBI" id="CHEBI:15378"/>
        <dbReference type="ChEBI" id="CHEBI:16526"/>
        <dbReference type="ChEBI" id="CHEBI:33019"/>
        <dbReference type="ChEBI" id="CHEBI:37575"/>
        <dbReference type="ChEBI" id="CHEBI:57841"/>
        <dbReference type="ChEBI" id="CHEBI:62890"/>
        <dbReference type="EC" id="2.5.1.3"/>
    </reaction>
</comment>
<reference evidence="13" key="1">
    <citation type="submission" date="2005-07" db="EMBL/GenBank/DDBJ databases">
        <title>A hyperthermophilic lifestyle for uncultured Archaea of the DHVE2 lineage: evidence from environmental genomics.</title>
        <authorList>
            <person name="Moussard H."/>
            <person name="Hennecke G."/>
            <person name="Moreira D."/>
            <person name="Jouffe V."/>
            <person name="Lopez-Garcia P."/>
            <person name="Jeanthon C."/>
        </authorList>
    </citation>
    <scope>NUCLEOTIDE SEQUENCE</scope>
</reference>
<protein>
    <recommendedName>
        <fullName evidence="9">Thiamine-phosphate synthase</fullName>
        <shortName evidence="9">TP synthase</shortName>
        <shortName evidence="9">TPS</shortName>
        <ecNumber evidence="9">2.5.1.3</ecNumber>
    </recommendedName>
    <alternativeName>
        <fullName evidence="9">Thiamine-phosphate pyrophosphorylase</fullName>
        <shortName evidence="9">TMP pyrophosphorylase</shortName>
        <shortName evidence="9">TMP-PPase</shortName>
    </alternativeName>
</protein>
<sequence>MVQIRDKLRLYAVLPENGEHVKLADQALKGGATAIQLRMKAVPDREFLRVARELRKVTEEYDALFVVDDRVDIAILADADGVHLGADDVSVADAKALDPGLIVGATVRDVEMAKSAVREGADYLGAGSVFPSRTKHAPVIGVEGIRDIVSAVKVPVVAIGGIDETNVVDVMRAGVAGVAVVCALFCRGDVENRAIVLRGLVDSALSR</sequence>
<dbReference type="GO" id="GO:0004789">
    <property type="term" value="F:thiamine-phosphate diphosphorylase activity"/>
    <property type="evidence" value="ECO:0007669"/>
    <property type="project" value="UniProtKB-UniRule"/>
</dbReference>
<dbReference type="InterPro" id="IPR022998">
    <property type="entry name" value="ThiamineP_synth_TenI"/>
</dbReference>
<feature type="binding site" evidence="9">
    <location>
        <position position="135"/>
    </location>
    <ligand>
        <name>4-amino-2-methyl-5-(diphosphooxymethyl)pyrimidine</name>
        <dbReference type="ChEBI" id="CHEBI:57841"/>
    </ligand>
</feature>
<evidence type="ECO:0000313" key="13">
    <source>
        <dbReference type="EMBL" id="AAZ32473.1"/>
    </source>
</evidence>
<feature type="binding site" evidence="9">
    <location>
        <position position="88"/>
    </location>
    <ligand>
        <name>Mg(2+)</name>
        <dbReference type="ChEBI" id="CHEBI:18420"/>
    </ligand>
</feature>
<comment type="cofactor">
    <cofactor evidence="9">
        <name>Mg(2+)</name>
        <dbReference type="ChEBI" id="CHEBI:18420"/>
    </cofactor>
    <text evidence="9">Binds 1 Mg(2+) ion per subunit.</text>
</comment>
<dbReference type="GO" id="GO:0005737">
    <property type="term" value="C:cytoplasm"/>
    <property type="evidence" value="ECO:0007669"/>
    <property type="project" value="TreeGrafter"/>
</dbReference>
<name>Q3SAA0_9EURY</name>
<feature type="binding site" evidence="9">
    <location>
        <begin position="132"/>
        <end position="134"/>
    </location>
    <ligand>
        <name>2-[(2R,5Z)-2-carboxy-4-methylthiazol-5(2H)-ylidene]ethyl phosphate</name>
        <dbReference type="ChEBI" id="CHEBI:62899"/>
    </ligand>
</feature>
<dbReference type="Gene3D" id="3.20.20.70">
    <property type="entry name" value="Aldolase class I"/>
    <property type="match status" value="1"/>
</dbReference>
<comment type="catalytic activity">
    <reaction evidence="8 9 10">
        <text>2-[(2R,5Z)-2-carboxy-4-methylthiazol-5(2H)-ylidene]ethyl phosphate + 4-amino-2-methyl-5-(diphosphooxymethyl)pyrimidine + 2 H(+) = thiamine phosphate + CO2 + diphosphate</text>
        <dbReference type="Rhea" id="RHEA:47844"/>
        <dbReference type="ChEBI" id="CHEBI:15378"/>
        <dbReference type="ChEBI" id="CHEBI:16526"/>
        <dbReference type="ChEBI" id="CHEBI:33019"/>
        <dbReference type="ChEBI" id="CHEBI:37575"/>
        <dbReference type="ChEBI" id="CHEBI:57841"/>
        <dbReference type="ChEBI" id="CHEBI:62899"/>
        <dbReference type="EC" id="2.5.1.3"/>
    </reaction>
</comment>
<evidence type="ECO:0000256" key="11">
    <source>
        <dbReference type="RuleBase" id="RU004253"/>
    </source>
</evidence>
<evidence type="ECO:0000256" key="9">
    <source>
        <dbReference type="HAMAP-Rule" id="MF_00097"/>
    </source>
</evidence>
<evidence type="ECO:0000256" key="7">
    <source>
        <dbReference type="ARBA" id="ARBA00047851"/>
    </source>
</evidence>
<dbReference type="InterPro" id="IPR036206">
    <property type="entry name" value="ThiamineP_synth_sf"/>
</dbReference>
<dbReference type="CDD" id="cd00564">
    <property type="entry name" value="TMP_TenI"/>
    <property type="match status" value="1"/>
</dbReference>
<dbReference type="EMBL" id="DQ118403">
    <property type="protein sequence ID" value="AAZ32473.1"/>
    <property type="molecule type" value="Genomic_DNA"/>
</dbReference>
<evidence type="ECO:0000256" key="2">
    <source>
        <dbReference type="ARBA" id="ARBA00022679"/>
    </source>
</evidence>
<comment type="catalytic activity">
    <reaction evidence="6 9 10">
        <text>4-methyl-5-(2-phosphooxyethyl)-thiazole + 4-amino-2-methyl-5-(diphosphooxymethyl)pyrimidine + H(+) = thiamine phosphate + diphosphate</text>
        <dbReference type="Rhea" id="RHEA:22328"/>
        <dbReference type="ChEBI" id="CHEBI:15378"/>
        <dbReference type="ChEBI" id="CHEBI:33019"/>
        <dbReference type="ChEBI" id="CHEBI:37575"/>
        <dbReference type="ChEBI" id="CHEBI:57841"/>
        <dbReference type="ChEBI" id="CHEBI:58296"/>
        <dbReference type="EC" id="2.5.1.3"/>
    </reaction>
</comment>
<evidence type="ECO:0000256" key="1">
    <source>
        <dbReference type="ARBA" id="ARBA00005165"/>
    </source>
</evidence>
<dbReference type="NCBIfam" id="TIGR00693">
    <property type="entry name" value="thiE"/>
    <property type="match status" value="1"/>
</dbReference>
<dbReference type="SUPFAM" id="SSF51391">
    <property type="entry name" value="Thiamin phosphate synthase"/>
    <property type="match status" value="1"/>
</dbReference>